<dbReference type="OMA" id="NASACGP"/>
<sequence>MSNNWRPIGGLPIRKVLLATSKTFGLQLRNSSTDRPPLPLVKAFWKRRILDGTSVIPNAPDPRRQLTLKQPHRGLFDMQIEWADFLEWQQLQQKTAEAFKGKRRKWRAALFLDELTDILFSVQQLSISMHFL</sequence>
<reference evidence="2" key="1">
    <citation type="submission" date="2018-01" db="EMBL/GenBank/DDBJ databases">
        <authorList>
            <person name="Alioto T."/>
            <person name="Alioto T."/>
        </authorList>
    </citation>
    <scope>NUCLEOTIDE SEQUENCE [LARGE SCALE GENOMIC DNA]</scope>
</reference>
<protein>
    <submittedName>
        <fullName evidence="1">Uncharacterized protein</fullName>
    </submittedName>
</protein>
<dbReference type="EMBL" id="OUUW01000002">
    <property type="protein sequence ID" value="SPP77216.1"/>
    <property type="molecule type" value="Genomic_DNA"/>
</dbReference>
<accession>A0A3B0JV25</accession>
<dbReference type="Proteomes" id="UP000268350">
    <property type="component" value="Unassembled WGS sequence"/>
</dbReference>
<evidence type="ECO:0000313" key="2">
    <source>
        <dbReference type="Proteomes" id="UP000268350"/>
    </source>
</evidence>
<evidence type="ECO:0000313" key="1">
    <source>
        <dbReference type="EMBL" id="SPP77216.1"/>
    </source>
</evidence>
<gene>
    <name evidence="1" type="ORF">DGUA_6G007872</name>
</gene>
<proteinExistence type="predicted"/>
<dbReference type="AlphaFoldDB" id="A0A3B0JV25"/>
<name>A0A3B0JV25_DROGU</name>
<feature type="non-terminal residue" evidence="1">
    <location>
        <position position="132"/>
    </location>
</feature>
<keyword evidence="2" id="KW-1185">Reference proteome</keyword>
<organism evidence="1 2">
    <name type="scientific">Drosophila guanche</name>
    <name type="common">Fruit fly</name>
    <dbReference type="NCBI Taxonomy" id="7266"/>
    <lineage>
        <taxon>Eukaryota</taxon>
        <taxon>Metazoa</taxon>
        <taxon>Ecdysozoa</taxon>
        <taxon>Arthropoda</taxon>
        <taxon>Hexapoda</taxon>
        <taxon>Insecta</taxon>
        <taxon>Pterygota</taxon>
        <taxon>Neoptera</taxon>
        <taxon>Endopterygota</taxon>
        <taxon>Diptera</taxon>
        <taxon>Brachycera</taxon>
        <taxon>Muscomorpha</taxon>
        <taxon>Ephydroidea</taxon>
        <taxon>Drosophilidae</taxon>
        <taxon>Drosophila</taxon>
        <taxon>Sophophora</taxon>
    </lineage>
</organism>